<dbReference type="FunFam" id="3.40.630.40:FF:000005">
    <property type="entry name" value="N-acetylmuramoyl-L-alanine amidase (AmiA)"/>
    <property type="match status" value="1"/>
</dbReference>
<dbReference type="GO" id="GO:0008745">
    <property type="term" value="F:N-acetylmuramoyl-L-alanine amidase activity"/>
    <property type="evidence" value="ECO:0007669"/>
    <property type="project" value="InterPro"/>
</dbReference>
<dbReference type="SUPFAM" id="SSF53187">
    <property type="entry name" value="Zn-dependent exopeptidases"/>
    <property type="match status" value="1"/>
</dbReference>
<accession>A0A381PSC3</accession>
<feature type="domain" description="MurNAc-LAA" evidence="2">
    <location>
        <begin position="92"/>
        <end position="250"/>
    </location>
</feature>
<dbReference type="InterPro" id="IPR050695">
    <property type="entry name" value="N-acetylmuramoyl_amidase_3"/>
</dbReference>
<protein>
    <recommendedName>
        <fullName evidence="2">MurNAc-LAA domain-containing protein</fullName>
    </recommendedName>
</protein>
<proteinExistence type="predicted"/>
<dbReference type="SMART" id="SM00646">
    <property type="entry name" value="Ami_3"/>
    <property type="match status" value="1"/>
</dbReference>
<dbReference type="GO" id="GO:0009253">
    <property type="term" value="P:peptidoglycan catabolic process"/>
    <property type="evidence" value="ECO:0007669"/>
    <property type="project" value="InterPro"/>
</dbReference>
<dbReference type="GO" id="GO:0030288">
    <property type="term" value="C:outer membrane-bounded periplasmic space"/>
    <property type="evidence" value="ECO:0007669"/>
    <property type="project" value="TreeGrafter"/>
</dbReference>
<evidence type="ECO:0000259" key="2">
    <source>
        <dbReference type="SMART" id="SM00646"/>
    </source>
</evidence>
<name>A0A381PSC3_9ZZZZ</name>
<gene>
    <name evidence="3" type="ORF">METZ01_LOCUS22674</name>
</gene>
<dbReference type="PANTHER" id="PTHR30404">
    <property type="entry name" value="N-ACETYLMURAMOYL-L-ALANINE AMIDASE"/>
    <property type="match status" value="1"/>
</dbReference>
<dbReference type="Gene3D" id="3.40.630.40">
    <property type="entry name" value="Zn-dependent exopeptidases"/>
    <property type="match status" value="1"/>
</dbReference>
<dbReference type="PANTHER" id="PTHR30404:SF0">
    <property type="entry name" value="N-ACETYLMURAMOYL-L-ALANINE AMIDASE AMIC"/>
    <property type="match status" value="1"/>
</dbReference>
<dbReference type="CDD" id="cd02696">
    <property type="entry name" value="MurNAc-LAA"/>
    <property type="match status" value="1"/>
</dbReference>
<evidence type="ECO:0000256" key="1">
    <source>
        <dbReference type="ARBA" id="ARBA00022801"/>
    </source>
</evidence>
<reference evidence="3" key="1">
    <citation type="submission" date="2018-05" db="EMBL/GenBank/DDBJ databases">
        <authorList>
            <person name="Lanie J.A."/>
            <person name="Ng W.-L."/>
            <person name="Kazmierczak K.M."/>
            <person name="Andrzejewski T.M."/>
            <person name="Davidsen T.M."/>
            <person name="Wayne K.J."/>
            <person name="Tettelin H."/>
            <person name="Glass J.I."/>
            <person name="Rusch D."/>
            <person name="Podicherti R."/>
            <person name="Tsui H.-C.T."/>
            <person name="Winkler M.E."/>
        </authorList>
    </citation>
    <scope>NUCLEOTIDE SEQUENCE</scope>
</reference>
<organism evidence="3">
    <name type="scientific">marine metagenome</name>
    <dbReference type="NCBI Taxonomy" id="408172"/>
    <lineage>
        <taxon>unclassified sequences</taxon>
        <taxon>metagenomes</taxon>
        <taxon>ecological metagenomes</taxon>
    </lineage>
</organism>
<dbReference type="AlphaFoldDB" id="A0A381PSC3"/>
<dbReference type="Pfam" id="PF01520">
    <property type="entry name" value="Amidase_3"/>
    <property type="match status" value="1"/>
</dbReference>
<dbReference type="InterPro" id="IPR002508">
    <property type="entry name" value="MurNAc-LAA_cat"/>
</dbReference>
<evidence type="ECO:0000313" key="3">
    <source>
        <dbReference type="EMBL" id="SUZ69820.1"/>
    </source>
</evidence>
<sequence>MRYFNTFILLVFTLFLTSFNSNCYSQYKLKTIVIDPGHGGKDPGSIGKKSYEKNITLPISLELGRIIKENLPGIKIIYTRNNDSFLSLYKRAEIANKNDADLFISIHCDSFSNTSVNGSTTYLMGLSKSNANFNVAKRENSSIFLEENFKETYKDFDPNSSESVMLLSLTQKAKIDNSTILANLIEEQFSKRVGIRSRGVKQDVFQVLWNTTMPSILIETGYITNLEEEKKLNNNTHQVYIASAIFRAIRDYKNYLESN</sequence>
<keyword evidence="1" id="KW-0378">Hydrolase</keyword>
<dbReference type="EMBL" id="UINC01001072">
    <property type="protein sequence ID" value="SUZ69820.1"/>
    <property type="molecule type" value="Genomic_DNA"/>
</dbReference>